<sequence length="203" mass="21685">MIARCLAALALLLLTACVADDATGTRPELGDFRLGYNIVQARDVEKGPFSRDATPAELTGALQAAIEQRLGRYDGDGLYHLGIAIGGYVLAQPGLPVVYTPKSALIFEVNIYDNATQARLNDKPKRITAFEGLQNTAPLIGSGLARGKDEQLQNLVTEGARALENWLRQNPDWFTPKPGSPRIDFDRSALNARGAAAIAAPGG</sequence>
<dbReference type="RefSeq" id="WP_198916756.1">
    <property type="nucleotide sequence ID" value="NZ_JAEKPD010000013.1"/>
</dbReference>
<keyword evidence="3" id="KW-1185">Reference proteome</keyword>
<gene>
    <name evidence="2" type="ORF">ILP92_12545</name>
</gene>
<feature type="signal peptide" evidence="1">
    <location>
        <begin position="1"/>
        <end position="21"/>
    </location>
</feature>
<proteinExistence type="predicted"/>
<feature type="chain" id="PRO_5038140625" description="DUF4136 domain-containing protein" evidence="1">
    <location>
        <begin position="22"/>
        <end position="203"/>
    </location>
</feature>
<reference evidence="2" key="1">
    <citation type="submission" date="2020-12" db="EMBL/GenBank/DDBJ databases">
        <title>Bacterial taxonomy.</title>
        <authorList>
            <person name="Pan X."/>
        </authorList>
    </citation>
    <scope>NUCLEOTIDE SEQUENCE</scope>
    <source>
        <strain evidence="2">KCTC 52957</strain>
    </source>
</reference>
<keyword evidence="1" id="KW-0732">Signal</keyword>
<accession>A0A934MAF9</accession>
<evidence type="ECO:0000313" key="2">
    <source>
        <dbReference type="EMBL" id="MBJ3763577.1"/>
    </source>
</evidence>
<dbReference type="Proteomes" id="UP000642488">
    <property type="component" value="Unassembled WGS sequence"/>
</dbReference>
<protein>
    <recommendedName>
        <fullName evidence="4">DUF4136 domain-containing protein</fullName>
    </recommendedName>
</protein>
<dbReference type="EMBL" id="JAEKPD010000013">
    <property type="protein sequence ID" value="MBJ3763577.1"/>
    <property type="molecule type" value="Genomic_DNA"/>
</dbReference>
<comment type="caution">
    <text evidence="2">The sequence shown here is derived from an EMBL/GenBank/DDBJ whole genome shotgun (WGS) entry which is preliminary data.</text>
</comment>
<dbReference type="PROSITE" id="PS51257">
    <property type="entry name" value="PROKAR_LIPOPROTEIN"/>
    <property type="match status" value="1"/>
</dbReference>
<dbReference type="AlphaFoldDB" id="A0A934MAF9"/>
<evidence type="ECO:0000313" key="3">
    <source>
        <dbReference type="Proteomes" id="UP000642488"/>
    </source>
</evidence>
<evidence type="ECO:0000256" key="1">
    <source>
        <dbReference type="SAM" id="SignalP"/>
    </source>
</evidence>
<organism evidence="2 3">
    <name type="scientific">Palleronia pontilimi</name>
    <dbReference type="NCBI Taxonomy" id="1964209"/>
    <lineage>
        <taxon>Bacteria</taxon>
        <taxon>Pseudomonadati</taxon>
        <taxon>Pseudomonadota</taxon>
        <taxon>Alphaproteobacteria</taxon>
        <taxon>Rhodobacterales</taxon>
        <taxon>Roseobacteraceae</taxon>
        <taxon>Palleronia</taxon>
    </lineage>
</organism>
<name>A0A934MAF9_9RHOB</name>
<evidence type="ECO:0008006" key="4">
    <source>
        <dbReference type="Google" id="ProtNLM"/>
    </source>
</evidence>